<dbReference type="PANTHER" id="PTHR14119:SF3">
    <property type="entry name" value="ISOCHORISMATASE DOMAIN-CONTAINING PROTEIN 2"/>
    <property type="match status" value="1"/>
</dbReference>
<protein>
    <submittedName>
        <fullName evidence="2">Isochorismatase</fullName>
        <ecNumber evidence="2">3.3.2.1</ecNumber>
    </submittedName>
</protein>
<feature type="domain" description="Isochorismatase-like" evidence="1">
    <location>
        <begin position="11"/>
        <end position="147"/>
    </location>
</feature>
<dbReference type="InterPro" id="IPR036380">
    <property type="entry name" value="Isochorismatase-like_sf"/>
</dbReference>
<dbReference type="InterPro" id="IPR000868">
    <property type="entry name" value="Isochorismatase-like_dom"/>
</dbReference>
<dbReference type="Gene3D" id="3.40.50.850">
    <property type="entry name" value="Isochorismatase-like"/>
    <property type="match status" value="1"/>
</dbReference>
<dbReference type="EMBL" id="UOEP01000194">
    <property type="protein sequence ID" value="VAW23423.1"/>
    <property type="molecule type" value="Genomic_DNA"/>
</dbReference>
<accession>A0A3B0U4V8</accession>
<dbReference type="EC" id="3.3.2.1" evidence="2"/>
<proteinExistence type="predicted"/>
<gene>
    <name evidence="2" type="ORF">MNBD_BACTEROID01-2761</name>
</gene>
<dbReference type="Pfam" id="PF00857">
    <property type="entry name" value="Isochorismatase"/>
    <property type="match status" value="1"/>
</dbReference>
<organism evidence="2">
    <name type="scientific">hydrothermal vent metagenome</name>
    <dbReference type="NCBI Taxonomy" id="652676"/>
    <lineage>
        <taxon>unclassified sequences</taxon>
        <taxon>metagenomes</taxon>
        <taxon>ecological metagenomes</taxon>
    </lineage>
</organism>
<name>A0A3B0U4V8_9ZZZZ</name>
<reference evidence="2" key="1">
    <citation type="submission" date="2018-06" db="EMBL/GenBank/DDBJ databases">
        <authorList>
            <person name="Zhirakovskaya E."/>
        </authorList>
    </citation>
    <scope>NUCLEOTIDE SEQUENCE</scope>
</reference>
<dbReference type="PANTHER" id="PTHR14119">
    <property type="entry name" value="HYDROLASE"/>
    <property type="match status" value="1"/>
</dbReference>
<sequence length="180" mass="20162">MQIVKKGTVGLVVDVQERLFPVMVEKEKLLGNCLILITGLQELDVPLVVTQQYTKGLGHTIKELSEELNQITPIEKCGFSCCDEPGFLKKLKELNAKNIIICGIESHICVLQTAIDLKESGFNPIVVINCVSSRKKEDIELAKERFRFEKIMMASYESILFELTGSSSAPEFKTISKLVR</sequence>
<dbReference type="SUPFAM" id="SSF52499">
    <property type="entry name" value="Isochorismatase-like hydrolases"/>
    <property type="match status" value="1"/>
</dbReference>
<keyword evidence="2" id="KW-0378">Hydrolase</keyword>
<dbReference type="GO" id="GO:0008908">
    <property type="term" value="F:isochorismatase activity"/>
    <property type="evidence" value="ECO:0007669"/>
    <property type="project" value="UniProtKB-EC"/>
</dbReference>
<dbReference type="InterPro" id="IPR050993">
    <property type="entry name" value="Isochorismatase_domain"/>
</dbReference>
<evidence type="ECO:0000313" key="2">
    <source>
        <dbReference type="EMBL" id="VAW23423.1"/>
    </source>
</evidence>
<evidence type="ECO:0000259" key="1">
    <source>
        <dbReference type="Pfam" id="PF00857"/>
    </source>
</evidence>
<dbReference type="AlphaFoldDB" id="A0A3B0U4V8"/>